<organism evidence="12 13">
    <name type="scientific">Kazachstania africana (strain ATCC 22294 / BCRC 22015 / CBS 2517 / CECT 1963 / NBRC 1671 / NRRL Y-8276)</name>
    <name type="common">Yeast</name>
    <name type="synonym">Kluyveromyces africanus</name>
    <dbReference type="NCBI Taxonomy" id="1071382"/>
    <lineage>
        <taxon>Eukaryota</taxon>
        <taxon>Fungi</taxon>
        <taxon>Dikarya</taxon>
        <taxon>Ascomycota</taxon>
        <taxon>Saccharomycotina</taxon>
        <taxon>Saccharomycetes</taxon>
        <taxon>Saccharomycetales</taxon>
        <taxon>Saccharomycetaceae</taxon>
        <taxon>Kazachstania</taxon>
    </lineage>
</organism>
<keyword evidence="9" id="KW-0234">DNA repair</keyword>
<comment type="similarity">
    <text evidence="2 9">Belongs to the EAF6 family.</text>
</comment>
<reference evidence="12 13" key="1">
    <citation type="journal article" date="2011" name="Proc. Natl. Acad. Sci. U.S.A.">
        <title>Evolutionary erosion of yeast sex chromosomes by mating-type switching accidents.</title>
        <authorList>
            <person name="Gordon J.L."/>
            <person name="Armisen D."/>
            <person name="Proux-Wera E."/>
            <person name="Oheigeartaigh S.S."/>
            <person name="Byrne K.P."/>
            <person name="Wolfe K.H."/>
        </authorList>
    </citation>
    <scope>NUCLEOTIDE SEQUENCE [LARGE SCALE GENOMIC DNA]</scope>
    <source>
        <strain evidence="13">ATCC 22294 / BCRC 22015 / CBS 2517 / CECT 1963 / NBRC 1671 / NRRL Y-8276</strain>
    </source>
</reference>
<evidence type="ECO:0000256" key="11">
    <source>
        <dbReference type="SAM" id="MobiDB-lite"/>
    </source>
</evidence>
<dbReference type="FunCoup" id="H2AXN7">
    <property type="interactions" value="136"/>
</dbReference>
<name>H2AXN7_KAZAF</name>
<evidence type="ECO:0000256" key="6">
    <source>
        <dbReference type="ARBA" id="ARBA00023054"/>
    </source>
</evidence>
<keyword evidence="13" id="KW-1185">Reference proteome</keyword>
<proteinExistence type="inferred from homology"/>
<feature type="compositionally biased region" description="Low complexity" evidence="11">
    <location>
        <begin position="130"/>
        <end position="139"/>
    </location>
</feature>
<dbReference type="HOGENOM" id="CLU_093901_2_0_1"/>
<keyword evidence="9" id="KW-0227">DNA damage</keyword>
<evidence type="ECO:0000256" key="3">
    <source>
        <dbReference type="ARBA" id="ARBA00018504"/>
    </source>
</evidence>
<dbReference type="InterPro" id="IPR015418">
    <property type="entry name" value="Eaf6"/>
</dbReference>
<evidence type="ECO:0000256" key="1">
    <source>
        <dbReference type="ARBA" id="ARBA00004123"/>
    </source>
</evidence>
<comment type="function">
    <text evidence="9">Component of the NuA4 histone acetyltransferase complex which is involved in transcriptional activation of selected genes principally by acetylation of nucleosomal histone H4 and H2A. The NuA4 complex is also involved in DNA repair.</text>
</comment>
<evidence type="ECO:0000256" key="8">
    <source>
        <dbReference type="ARBA" id="ARBA00023242"/>
    </source>
</evidence>
<dbReference type="AlphaFoldDB" id="H2AXN7"/>
<evidence type="ECO:0000256" key="7">
    <source>
        <dbReference type="ARBA" id="ARBA00023163"/>
    </source>
</evidence>
<keyword evidence="8 9" id="KW-0539">Nucleus</keyword>
<evidence type="ECO:0000256" key="2">
    <source>
        <dbReference type="ARBA" id="ARBA00010916"/>
    </source>
</evidence>
<gene>
    <name evidence="12" type="primary">KAFR0G01040</name>
    <name evidence="12" type="ORF">KAFR_0G01040</name>
</gene>
<dbReference type="GeneID" id="13884628"/>
<dbReference type="InParanoid" id="H2AXN7"/>
<dbReference type="Proteomes" id="UP000005220">
    <property type="component" value="Chromosome 7"/>
</dbReference>
<keyword evidence="5 9" id="KW-0805">Transcription regulation</keyword>
<evidence type="ECO:0000256" key="4">
    <source>
        <dbReference type="ARBA" id="ARBA00022853"/>
    </source>
</evidence>
<dbReference type="PANTHER" id="PTHR13476">
    <property type="entry name" value="CHROMATIN MODIFICATION-RELATED PROTEIN MEAF6"/>
    <property type="match status" value="1"/>
</dbReference>
<dbReference type="EMBL" id="HE650827">
    <property type="protein sequence ID" value="CCF59137.1"/>
    <property type="molecule type" value="Genomic_DNA"/>
</dbReference>
<accession>H2AXN7</accession>
<evidence type="ECO:0000256" key="9">
    <source>
        <dbReference type="RuleBase" id="RU368022"/>
    </source>
</evidence>
<evidence type="ECO:0000313" key="13">
    <source>
        <dbReference type="Proteomes" id="UP000005220"/>
    </source>
</evidence>
<evidence type="ECO:0000256" key="10">
    <source>
        <dbReference type="SAM" id="Coils"/>
    </source>
</evidence>
<dbReference type="GO" id="GO:0035267">
    <property type="term" value="C:NuA4 histone acetyltransferase complex"/>
    <property type="evidence" value="ECO:0007669"/>
    <property type="project" value="UniProtKB-UniRule"/>
</dbReference>
<dbReference type="Pfam" id="PF09340">
    <property type="entry name" value="NuA4"/>
    <property type="match status" value="1"/>
</dbReference>
<feature type="coiled-coil region" evidence="10">
    <location>
        <begin position="5"/>
        <end position="42"/>
    </location>
</feature>
<evidence type="ECO:0000313" key="12">
    <source>
        <dbReference type="EMBL" id="CCF59137.1"/>
    </source>
</evidence>
<dbReference type="GO" id="GO:0006325">
    <property type="term" value="P:chromatin organization"/>
    <property type="evidence" value="ECO:0007669"/>
    <property type="project" value="UniProtKB-KW"/>
</dbReference>
<evidence type="ECO:0000256" key="5">
    <source>
        <dbReference type="ARBA" id="ARBA00023015"/>
    </source>
</evidence>
<dbReference type="KEGG" id="kaf:KAFR_0G01040"/>
<dbReference type="STRING" id="1071382.H2AXN7"/>
<feature type="compositionally biased region" description="Acidic residues" evidence="11">
    <location>
        <begin position="140"/>
        <end position="154"/>
    </location>
</feature>
<keyword evidence="4 9" id="KW-0156">Chromatin regulator</keyword>
<feature type="region of interest" description="Disordered" evidence="11">
    <location>
        <begin position="130"/>
        <end position="168"/>
    </location>
</feature>
<dbReference type="OrthoDB" id="440324at2759"/>
<sequence length="168" mass="18929">MGDQLKEYEGLREKLNKTLLQKKQLEDEFDALQQEIYDKETEYFSNRTIATASGALKHVSTPGNIIKGFDGFTKSHSHHHHGGTASAASSSLNLNSLNTNSDFPIENSDRIFSLSSATFIKQLQQQQQSLRNFQQSQLQGEEDDGVYDDDDDAEDGKIRPNGRNLSRY</sequence>
<keyword evidence="7 9" id="KW-0804">Transcription</keyword>
<protein>
    <recommendedName>
        <fullName evidence="3 9">Chromatin modification-related protein EAF6</fullName>
    </recommendedName>
</protein>
<dbReference type="GO" id="GO:0006281">
    <property type="term" value="P:DNA repair"/>
    <property type="evidence" value="ECO:0007669"/>
    <property type="project" value="UniProtKB-UniRule"/>
</dbReference>
<keyword evidence="6 10" id="KW-0175">Coiled coil</keyword>
<comment type="subcellular location">
    <subcellularLocation>
        <location evidence="1 9">Nucleus</location>
    </subcellularLocation>
</comment>
<dbReference type="RefSeq" id="XP_003958272.1">
    <property type="nucleotide sequence ID" value="XM_003958223.1"/>
</dbReference>
<dbReference type="eggNOG" id="KOG3856">
    <property type="taxonomic scope" value="Eukaryota"/>
</dbReference>
<comment type="subunit">
    <text evidence="9">Component of the NuA4 histone acetyltransferase complex.</text>
</comment>
<dbReference type="GO" id="GO:0005634">
    <property type="term" value="C:nucleus"/>
    <property type="evidence" value="ECO:0007669"/>
    <property type="project" value="UniProtKB-SubCell"/>
</dbReference>